<organism evidence="2 3">
    <name type="scientific">Haloferula chungangensis</name>
    <dbReference type="NCBI Taxonomy" id="1048331"/>
    <lineage>
        <taxon>Bacteria</taxon>
        <taxon>Pseudomonadati</taxon>
        <taxon>Verrucomicrobiota</taxon>
        <taxon>Verrucomicrobiia</taxon>
        <taxon>Verrucomicrobiales</taxon>
        <taxon>Verrucomicrobiaceae</taxon>
        <taxon>Haloferula</taxon>
    </lineage>
</organism>
<dbReference type="InterPro" id="IPR036515">
    <property type="entry name" value="Transposase_17_sf"/>
</dbReference>
<accession>A0ABW2L280</accession>
<evidence type="ECO:0000313" key="2">
    <source>
        <dbReference type="EMBL" id="MFC7336417.1"/>
    </source>
</evidence>
<protein>
    <submittedName>
        <fullName evidence="2">Transposase</fullName>
    </submittedName>
</protein>
<dbReference type="InterPro" id="IPR002686">
    <property type="entry name" value="Transposase_17"/>
</dbReference>
<evidence type="ECO:0000313" key="3">
    <source>
        <dbReference type="Proteomes" id="UP001596472"/>
    </source>
</evidence>
<dbReference type="EMBL" id="JBHTBS010000002">
    <property type="protein sequence ID" value="MFC7336417.1"/>
    <property type="molecule type" value="Genomic_DNA"/>
</dbReference>
<dbReference type="PANTHER" id="PTHR36966:SF1">
    <property type="entry name" value="REP-ASSOCIATED TYROSINE TRANSPOSASE"/>
    <property type="match status" value="1"/>
</dbReference>
<feature type="domain" description="Transposase IS200-like" evidence="1">
    <location>
        <begin position="27"/>
        <end position="191"/>
    </location>
</feature>
<dbReference type="PANTHER" id="PTHR36966">
    <property type="entry name" value="REP-ASSOCIATED TYROSINE TRANSPOSASE"/>
    <property type="match status" value="1"/>
</dbReference>
<dbReference type="Proteomes" id="UP001596472">
    <property type="component" value="Unassembled WGS sequence"/>
</dbReference>
<keyword evidence="3" id="KW-1185">Reference proteome</keyword>
<name>A0ABW2L280_9BACT</name>
<comment type="caution">
    <text evidence="2">The sequence shown here is derived from an EMBL/GenBank/DDBJ whole genome shotgun (WGS) entry which is preliminary data.</text>
</comment>
<gene>
    <name evidence="2" type="ORF">ACFQY0_04445</name>
</gene>
<dbReference type="Gene3D" id="3.30.70.1290">
    <property type="entry name" value="Transposase IS200-like"/>
    <property type="match status" value="1"/>
</dbReference>
<dbReference type="Pfam" id="PF01797">
    <property type="entry name" value="Y1_Tnp"/>
    <property type="match status" value="1"/>
</dbReference>
<evidence type="ECO:0000259" key="1">
    <source>
        <dbReference type="SMART" id="SM01321"/>
    </source>
</evidence>
<proteinExistence type="predicted"/>
<sequence length="210" mass="25043">MTWDALRYFNELADTTVTNNRLPHWNQSGASYFLTFRLADSLPSHLLHELNEERTAWIAKHPQPWDLKTEAEYHKIFSVKVDRWLDAGYGECLLKQTLNAEIVSSAFHHFDADRYLLHSFVVMPNHVHVLVSTDELQTVATLIHSWKRHTSREINKARNTIGRPLWQRDYFDRIIRNARHFIRVVRYIRSNVRQYPPAIHYESPWVRELE</sequence>
<dbReference type="InterPro" id="IPR052715">
    <property type="entry name" value="RAYT_transposase"/>
</dbReference>
<dbReference type="SUPFAM" id="SSF143422">
    <property type="entry name" value="Transposase IS200-like"/>
    <property type="match status" value="1"/>
</dbReference>
<dbReference type="SMART" id="SM01321">
    <property type="entry name" value="Y1_Tnp"/>
    <property type="match status" value="1"/>
</dbReference>
<dbReference type="RefSeq" id="WP_379709584.1">
    <property type="nucleotide sequence ID" value="NZ_JBHTBS010000002.1"/>
</dbReference>
<reference evidence="3" key="1">
    <citation type="journal article" date="2019" name="Int. J. Syst. Evol. Microbiol.">
        <title>The Global Catalogue of Microorganisms (GCM) 10K type strain sequencing project: providing services to taxonomists for standard genome sequencing and annotation.</title>
        <authorList>
            <consortium name="The Broad Institute Genomics Platform"/>
            <consortium name="The Broad Institute Genome Sequencing Center for Infectious Disease"/>
            <person name="Wu L."/>
            <person name="Ma J."/>
        </authorList>
    </citation>
    <scope>NUCLEOTIDE SEQUENCE [LARGE SCALE GENOMIC DNA]</scope>
    <source>
        <strain evidence="3">CGMCC 4.1467</strain>
    </source>
</reference>